<keyword evidence="2" id="KW-1133">Transmembrane helix</keyword>
<keyword evidence="3" id="KW-0732">Signal</keyword>
<feature type="chain" id="PRO_5039275197" description="Gram-positive cocci surface proteins LPxTG domain-containing protein" evidence="3">
    <location>
        <begin position="21"/>
        <end position="332"/>
    </location>
</feature>
<evidence type="ECO:0000256" key="3">
    <source>
        <dbReference type="SAM" id="SignalP"/>
    </source>
</evidence>
<dbReference type="AlphaFoldDB" id="A0A5R9FLR6"/>
<proteinExistence type="predicted"/>
<feature type="transmembrane region" description="Helical" evidence="2">
    <location>
        <begin position="307"/>
        <end position="328"/>
    </location>
</feature>
<feature type="compositionally biased region" description="Basic and acidic residues" evidence="1">
    <location>
        <begin position="127"/>
        <end position="145"/>
    </location>
</feature>
<organism evidence="4 5">
    <name type="scientific">Streptomyces montanus</name>
    <dbReference type="NCBI Taxonomy" id="2580423"/>
    <lineage>
        <taxon>Bacteria</taxon>
        <taxon>Bacillati</taxon>
        <taxon>Actinomycetota</taxon>
        <taxon>Actinomycetes</taxon>
        <taxon>Kitasatosporales</taxon>
        <taxon>Streptomycetaceae</taxon>
        <taxon>Streptomyces</taxon>
    </lineage>
</organism>
<sequence length="332" mass="34169">MRLCKAVPLVPRVVTSAALALATPALVFVATFAPVAPAQALAVPGADRQPTCAGSGSAGSREFPVRTRIHGGPDAYGAGGGYRTWYLDLTNTTADVCGNIHPVVVLVDEKRALKPAQARLEFYEGEGEGKAEGEGGGAAKRERAHPVRLQRTSEAENVGVFDDGFPGFTVAPGATVSVTVRMAIAADAVPNDVVANAAVVQRHDDDGDWVGASNDYRFRIVAESAPEAAQTTPEAQSIPEAKSTPKGENTPGAETAAEAPATPGGEPTPQAEPPTEAEGARTPESVHSALPFDEEMAGTGLNSPRRLLGAAAGAFLLIGAGVGVLLVARRRR</sequence>
<keyword evidence="5" id="KW-1185">Reference proteome</keyword>
<feature type="compositionally biased region" description="Low complexity" evidence="1">
    <location>
        <begin position="247"/>
        <end position="277"/>
    </location>
</feature>
<evidence type="ECO:0000256" key="1">
    <source>
        <dbReference type="SAM" id="MobiDB-lite"/>
    </source>
</evidence>
<keyword evidence="2" id="KW-0812">Transmembrane</keyword>
<feature type="region of interest" description="Disordered" evidence="1">
    <location>
        <begin position="125"/>
        <end position="145"/>
    </location>
</feature>
<protein>
    <recommendedName>
        <fullName evidence="6">Gram-positive cocci surface proteins LPxTG domain-containing protein</fullName>
    </recommendedName>
</protein>
<gene>
    <name evidence="4" type="ORF">FE633_18300</name>
</gene>
<evidence type="ECO:0000313" key="5">
    <source>
        <dbReference type="Proteomes" id="UP000305906"/>
    </source>
</evidence>
<evidence type="ECO:0008006" key="6">
    <source>
        <dbReference type="Google" id="ProtNLM"/>
    </source>
</evidence>
<dbReference type="Proteomes" id="UP000305906">
    <property type="component" value="Unassembled WGS sequence"/>
</dbReference>
<dbReference type="EMBL" id="VBZC01000018">
    <property type="protein sequence ID" value="TLS44847.1"/>
    <property type="molecule type" value="Genomic_DNA"/>
</dbReference>
<feature type="region of interest" description="Disordered" evidence="1">
    <location>
        <begin position="46"/>
        <end position="65"/>
    </location>
</feature>
<name>A0A5R9FLR6_9ACTN</name>
<feature type="region of interest" description="Disordered" evidence="1">
    <location>
        <begin position="225"/>
        <end position="284"/>
    </location>
</feature>
<reference evidence="4 5" key="1">
    <citation type="submission" date="2019-05" db="EMBL/GenBank/DDBJ databases">
        <title>Streptomyces sp. NEAU-C151, a novel actinomycete isolated from soil.</title>
        <authorList>
            <person name="Han L."/>
            <person name="Jiang H."/>
        </authorList>
    </citation>
    <scope>NUCLEOTIDE SEQUENCE [LARGE SCALE GENOMIC DNA]</scope>
    <source>
        <strain evidence="4 5">NEAU-C151</strain>
    </source>
</reference>
<evidence type="ECO:0000313" key="4">
    <source>
        <dbReference type="EMBL" id="TLS44847.1"/>
    </source>
</evidence>
<feature type="signal peptide" evidence="3">
    <location>
        <begin position="1"/>
        <end position="20"/>
    </location>
</feature>
<comment type="caution">
    <text evidence="4">The sequence shown here is derived from an EMBL/GenBank/DDBJ whole genome shotgun (WGS) entry which is preliminary data.</text>
</comment>
<keyword evidence="2" id="KW-0472">Membrane</keyword>
<accession>A0A5R9FLR6</accession>
<evidence type="ECO:0000256" key="2">
    <source>
        <dbReference type="SAM" id="Phobius"/>
    </source>
</evidence>